<keyword evidence="2" id="KW-1185">Reference proteome</keyword>
<reference evidence="1" key="2">
    <citation type="submission" date="2022-01" db="EMBL/GenBank/DDBJ databases">
        <authorList>
            <person name="Yamashiro T."/>
            <person name="Shiraishi A."/>
            <person name="Satake H."/>
            <person name="Nakayama K."/>
        </authorList>
    </citation>
    <scope>NUCLEOTIDE SEQUENCE</scope>
</reference>
<evidence type="ECO:0000313" key="1">
    <source>
        <dbReference type="EMBL" id="GJS97157.1"/>
    </source>
</evidence>
<gene>
    <name evidence="1" type="ORF">Tco_0804125</name>
</gene>
<accession>A0ABQ5A4E9</accession>
<organism evidence="1 2">
    <name type="scientific">Tanacetum coccineum</name>
    <dbReference type="NCBI Taxonomy" id="301880"/>
    <lineage>
        <taxon>Eukaryota</taxon>
        <taxon>Viridiplantae</taxon>
        <taxon>Streptophyta</taxon>
        <taxon>Embryophyta</taxon>
        <taxon>Tracheophyta</taxon>
        <taxon>Spermatophyta</taxon>
        <taxon>Magnoliopsida</taxon>
        <taxon>eudicotyledons</taxon>
        <taxon>Gunneridae</taxon>
        <taxon>Pentapetalae</taxon>
        <taxon>asterids</taxon>
        <taxon>campanulids</taxon>
        <taxon>Asterales</taxon>
        <taxon>Asteraceae</taxon>
        <taxon>Asteroideae</taxon>
        <taxon>Anthemideae</taxon>
        <taxon>Anthemidinae</taxon>
        <taxon>Tanacetum</taxon>
    </lineage>
</organism>
<protein>
    <submittedName>
        <fullName evidence="1">Uncharacterized protein</fullName>
    </submittedName>
</protein>
<reference evidence="1" key="1">
    <citation type="journal article" date="2022" name="Int. J. Mol. Sci.">
        <title>Draft Genome of Tanacetum Coccineum: Genomic Comparison of Closely Related Tanacetum-Family Plants.</title>
        <authorList>
            <person name="Yamashiro T."/>
            <person name="Shiraishi A."/>
            <person name="Nakayama K."/>
            <person name="Satake H."/>
        </authorList>
    </citation>
    <scope>NUCLEOTIDE SEQUENCE</scope>
</reference>
<proteinExistence type="predicted"/>
<dbReference type="Proteomes" id="UP001151760">
    <property type="component" value="Unassembled WGS sequence"/>
</dbReference>
<sequence length="166" mass="18171">MYIHGCKLLEMRCEEHDRLIGQSQFVTHTISSWLRDHATLLARFIGEPSSVKSTVQKQLQSSVGPMQILGAFRKIHLQKNILRVVDDADLLVMATIIHDIQSISVVRSVGMPISAEMTASVSYVGENGVSPLLDLIIVRVGLIGPLGSSLLIQSLLLASSRALFLL</sequence>
<evidence type="ECO:0000313" key="2">
    <source>
        <dbReference type="Proteomes" id="UP001151760"/>
    </source>
</evidence>
<dbReference type="EMBL" id="BQNB010011940">
    <property type="protein sequence ID" value="GJS97157.1"/>
    <property type="molecule type" value="Genomic_DNA"/>
</dbReference>
<comment type="caution">
    <text evidence="1">The sequence shown here is derived from an EMBL/GenBank/DDBJ whole genome shotgun (WGS) entry which is preliminary data.</text>
</comment>
<name>A0ABQ5A4E9_9ASTR</name>